<evidence type="ECO:0000256" key="9">
    <source>
        <dbReference type="ARBA" id="ARBA00022857"/>
    </source>
</evidence>
<name>A0A7S2XZJ2_9STRA</name>
<keyword evidence="5 19" id="KW-0812">Transmembrane</keyword>
<dbReference type="GO" id="GO:0006694">
    <property type="term" value="P:steroid biosynthetic process"/>
    <property type="evidence" value="ECO:0007669"/>
    <property type="project" value="TreeGrafter"/>
</dbReference>
<feature type="transmembrane region" description="Helical" evidence="19">
    <location>
        <begin position="109"/>
        <end position="127"/>
    </location>
</feature>
<keyword evidence="13 19" id="KW-0472">Membrane</keyword>
<comment type="function">
    <text evidence="14">Converts testosterone into 5-alpha-dihydrotestosterone and progesterone or corticosterone into their corresponding 5-alpha-3-oxosteroids. It plays a central role in sexual differentiation and androgen physiology.</text>
</comment>
<comment type="similarity">
    <text evidence="3">Belongs to the steroid 5-alpha reductase family.</text>
</comment>
<proteinExistence type="inferred from homology"/>
<feature type="transmembrane region" description="Helical" evidence="19">
    <location>
        <begin position="147"/>
        <end position="163"/>
    </location>
</feature>
<keyword evidence="6" id="KW-0221">Differentiation</keyword>
<keyword evidence="11" id="KW-0560">Oxidoreductase</keyword>
<evidence type="ECO:0000256" key="13">
    <source>
        <dbReference type="ARBA" id="ARBA00023136"/>
    </source>
</evidence>
<evidence type="ECO:0000256" key="12">
    <source>
        <dbReference type="ARBA" id="ARBA00023098"/>
    </source>
</evidence>
<dbReference type="AlphaFoldDB" id="A0A7S2XZJ2"/>
<keyword evidence="7" id="KW-0256">Endoplasmic reticulum</keyword>
<dbReference type="PANTHER" id="PTHR10556:SF57">
    <property type="entry name" value="3-OXO-5-ALPHA-STEROID 4-DEHYDROGENASE 1"/>
    <property type="match status" value="1"/>
</dbReference>
<evidence type="ECO:0000256" key="1">
    <source>
        <dbReference type="ARBA" id="ARBA00004477"/>
    </source>
</evidence>
<reference evidence="21" key="1">
    <citation type="submission" date="2021-01" db="EMBL/GenBank/DDBJ databases">
        <authorList>
            <person name="Corre E."/>
            <person name="Pelletier E."/>
            <person name="Niang G."/>
            <person name="Scheremetjew M."/>
            <person name="Finn R."/>
            <person name="Kale V."/>
            <person name="Holt S."/>
            <person name="Cochrane G."/>
            <person name="Meng A."/>
            <person name="Brown T."/>
            <person name="Cohen L."/>
        </authorList>
    </citation>
    <scope>NUCLEOTIDE SEQUENCE</scope>
    <source>
        <strain evidence="21">CCMP1661</strain>
    </source>
</reference>
<evidence type="ECO:0000256" key="11">
    <source>
        <dbReference type="ARBA" id="ARBA00023002"/>
    </source>
</evidence>
<dbReference type="FunFam" id="1.20.120.1630:FF:000002">
    <property type="entry name" value="Steroid 5 alpha-reductase 1"/>
    <property type="match status" value="1"/>
</dbReference>
<keyword evidence="8" id="KW-0492">Microsome</keyword>
<organism evidence="21">
    <name type="scientific">Fibrocapsa japonica</name>
    <dbReference type="NCBI Taxonomy" id="94617"/>
    <lineage>
        <taxon>Eukaryota</taxon>
        <taxon>Sar</taxon>
        <taxon>Stramenopiles</taxon>
        <taxon>Ochrophyta</taxon>
        <taxon>Raphidophyceae</taxon>
        <taxon>Chattonellales</taxon>
        <taxon>Chattonellaceae</taxon>
        <taxon>Fibrocapsa</taxon>
    </lineage>
</organism>
<evidence type="ECO:0000256" key="19">
    <source>
        <dbReference type="SAM" id="Phobius"/>
    </source>
</evidence>
<evidence type="ECO:0000259" key="20">
    <source>
        <dbReference type="Pfam" id="PF02544"/>
    </source>
</evidence>
<evidence type="ECO:0000256" key="2">
    <source>
        <dbReference type="ARBA" id="ARBA00004524"/>
    </source>
</evidence>
<comment type="subcellular location">
    <subcellularLocation>
        <location evidence="1">Endoplasmic reticulum membrane</location>
        <topology evidence="1">Multi-pass membrane protein</topology>
    </subcellularLocation>
    <subcellularLocation>
        <location evidence="2">Microsome membrane</location>
    </subcellularLocation>
</comment>
<accession>A0A7S2XZJ2</accession>
<evidence type="ECO:0000256" key="6">
    <source>
        <dbReference type="ARBA" id="ARBA00022782"/>
    </source>
</evidence>
<evidence type="ECO:0000256" key="16">
    <source>
        <dbReference type="ARBA" id="ARBA00041664"/>
    </source>
</evidence>
<keyword evidence="9" id="KW-0521">NADP</keyword>
<evidence type="ECO:0000256" key="3">
    <source>
        <dbReference type="ARBA" id="ARBA00007742"/>
    </source>
</evidence>
<keyword evidence="10 19" id="KW-1133">Transmembrane helix</keyword>
<dbReference type="InterPro" id="IPR001104">
    <property type="entry name" value="3-oxo-5_a-steroid_4-DH_C"/>
</dbReference>
<evidence type="ECO:0000256" key="7">
    <source>
        <dbReference type="ARBA" id="ARBA00022824"/>
    </source>
</evidence>
<dbReference type="GO" id="GO:0047751">
    <property type="term" value="F:3-oxo-5-alpha-steroid 4-dehydrogenase (NADP+) activity"/>
    <property type="evidence" value="ECO:0007669"/>
    <property type="project" value="UniProtKB-EC"/>
</dbReference>
<keyword evidence="12" id="KW-0443">Lipid metabolism</keyword>
<feature type="domain" description="3-oxo-5-alpha-steroid 4-dehydrogenase C-terminal" evidence="20">
    <location>
        <begin position="108"/>
        <end position="257"/>
    </location>
</feature>
<dbReference type="InterPro" id="IPR039357">
    <property type="entry name" value="SRD5A/TECR"/>
</dbReference>
<comment type="catalytic activity">
    <reaction evidence="18">
        <text>androst-4-ene-3,17-dione + NADPH + H(+) = 5alpha-androstan-3,17-dione + NADP(+)</text>
        <dbReference type="Rhea" id="RHEA:50816"/>
        <dbReference type="ChEBI" id="CHEBI:15378"/>
        <dbReference type="ChEBI" id="CHEBI:15994"/>
        <dbReference type="ChEBI" id="CHEBI:16422"/>
        <dbReference type="ChEBI" id="CHEBI:57783"/>
        <dbReference type="ChEBI" id="CHEBI:58349"/>
    </reaction>
    <physiologicalReaction direction="left-to-right" evidence="18">
        <dbReference type="Rhea" id="RHEA:50817"/>
    </physiologicalReaction>
</comment>
<evidence type="ECO:0000313" key="21">
    <source>
        <dbReference type="EMBL" id="CAD9871384.1"/>
    </source>
</evidence>
<dbReference type="PIRSF" id="PIRSF015596">
    <property type="entry name" value="5_alpha-SR2"/>
    <property type="match status" value="1"/>
</dbReference>
<evidence type="ECO:0000256" key="17">
    <source>
        <dbReference type="ARBA" id="ARBA00042579"/>
    </source>
</evidence>
<evidence type="ECO:0000256" key="18">
    <source>
        <dbReference type="ARBA" id="ARBA00049166"/>
    </source>
</evidence>
<evidence type="ECO:0000256" key="8">
    <source>
        <dbReference type="ARBA" id="ARBA00022848"/>
    </source>
</evidence>
<sequence>MNEGDVHNWICYGMFLSGILVFCFLMFSSQQTPYGRYSEEKKWGPLINAKLAWITMEMPNLVLAAVCFLSGEKPNLTSLPNLILSSAFVAHYINRTLVFPMRMRSGKPMPLSIMIMAFTFCCINGYLQARYLCSLKVYNEDWLADGRFLFGITLFLAGFAINMHSDGILRKLRTNNSSGYKIPRGGMFEYVSGANFFGEIVEWTGFTFAGWSLPATAFAFFTFCNIGPRAIQHHEWYQQKFKEDYPKCRKALIPFLW</sequence>
<dbReference type="GO" id="GO:0030154">
    <property type="term" value="P:cell differentiation"/>
    <property type="evidence" value="ECO:0007669"/>
    <property type="project" value="UniProtKB-KW"/>
</dbReference>
<feature type="transmembrane region" description="Helical" evidence="19">
    <location>
        <begin position="6"/>
        <end position="27"/>
    </location>
</feature>
<gene>
    <name evidence="21" type="ORF">FJAP1339_LOCUS10147</name>
</gene>
<dbReference type="EC" id="1.3.1.22" evidence="4"/>
<protein>
    <recommendedName>
        <fullName evidence="15">3-oxo-5-alpha-steroid 4-dehydrogenase 1</fullName>
        <ecNumber evidence="4">1.3.1.22</ecNumber>
    </recommendedName>
    <alternativeName>
        <fullName evidence="16">SR type 1</fullName>
    </alternativeName>
    <alternativeName>
        <fullName evidence="17">Steroid 5-alpha-reductase 1</fullName>
    </alternativeName>
</protein>
<evidence type="ECO:0000256" key="14">
    <source>
        <dbReference type="ARBA" id="ARBA00037789"/>
    </source>
</evidence>
<evidence type="ECO:0000256" key="15">
    <source>
        <dbReference type="ARBA" id="ARBA00039428"/>
    </source>
</evidence>
<dbReference type="PROSITE" id="PS50244">
    <property type="entry name" value="S5A_REDUCTASE"/>
    <property type="match status" value="1"/>
</dbReference>
<dbReference type="Pfam" id="PF02544">
    <property type="entry name" value="Steroid_dh"/>
    <property type="match status" value="1"/>
</dbReference>
<dbReference type="InterPro" id="IPR016636">
    <property type="entry name" value="3-oxo-5-alpha-steroid_4-DH"/>
</dbReference>
<evidence type="ECO:0000256" key="4">
    <source>
        <dbReference type="ARBA" id="ARBA00012049"/>
    </source>
</evidence>
<evidence type="ECO:0000256" key="5">
    <source>
        <dbReference type="ARBA" id="ARBA00022692"/>
    </source>
</evidence>
<dbReference type="Gene3D" id="1.20.120.1630">
    <property type="match status" value="1"/>
</dbReference>
<dbReference type="GO" id="GO:0005789">
    <property type="term" value="C:endoplasmic reticulum membrane"/>
    <property type="evidence" value="ECO:0007669"/>
    <property type="project" value="UniProtKB-SubCell"/>
</dbReference>
<evidence type="ECO:0000256" key="10">
    <source>
        <dbReference type="ARBA" id="ARBA00022989"/>
    </source>
</evidence>
<dbReference type="EMBL" id="HBHR01019966">
    <property type="protein sequence ID" value="CAD9871384.1"/>
    <property type="molecule type" value="Transcribed_RNA"/>
</dbReference>
<dbReference type="PANTHER" id="PTHR10556">
    <property type="entry name" value="3-OXO-5-ALPHA-STEROID 4-DEHYDROGENASE"/>
    <property type="match status" value="1"/>
</dbReference>